<proteinExistence type="predicted"/>
<feature type="domain" description="N-acetyltransferase" evidence="1">
    <location>
        <begin position="11"/>
        <end position="178"/>
    </location>
</feature>
<dbReference type="Pfam" id="PF13302">
    <property type="entry name" value="Acetyltransf_3"/>
    <property type="match status" value="1"/>
</dbReference>
<accession>A0A401W7X6</accession>
<dbReference type="AlphaFoldDB" id="A0A401W7X6"/>
<dbReference type="PANTHER" id="PTHR43441">
    <property type="entry name" value="RIBOSOMAL-PROTEIN-SERINE ACETYLTRANSFERASE"/>
    <property type="match status" value="1"/>
</dbReference>
<dbReference type="InterPro" id="IPR051908">
    <property type="entry name" value="Ribosomal_N-acetyltransferase"/>
</dbReference>
<dbReference type="GO" id="GO:0005737">
    <property type="term" value="C:cytoplasm"/>
    <property type="evidence" value="ECO:0007669"/>
    <property type="project" value="TreeGrafter"/>
</dbReference>
<reference evidence="2 3" key="1">
    <citation type="submission" date="2018-11" db="EMBL/GenBank/DDBJ databases">
        <title>Whole genome sequence of Streptomyces paromomycinus NBRC 15454(T).</title>
        <authorList>
            <person name="Komaki H."/>
            <person name="Tamura T."/>
        </authorList>
    </citation>
    <scope>NUCLEOTIDE SEQUENCE [LARGE SCALE GENOMIC DNA]</scope>
    <source>
        <strain evidence="2 3">NBRC 15454</strain>
    </source>
</reference>
<keyword evidence="3" id="KW-1185">Reference proteome</keyword>
<dbReference type="PANTHER" id="PTHR43441:SF10">
    <property type="entry name" value="ACETYLTRANSFERASE"/>
    <property type="match status" value="1"/>
</dbReference>
<dbReference type="EMBL" id="BHZD01000001">
    <property type="protein sequence ID" value="GCD45426.1"/>
    <property type="molecule type" value="Genomic_DNA"/>
</dbReference>
<dbReference type="GO" id="GO:0008999">
    <property type="term" value="F:protein-N-terminal-alanine acetyltransferase activity"/>
    <property type="evidence" value="ECO:0007669"/>
    <property type="project" value="TreeGrafter"/>
</dbReference>
<dbReference type="GO" id="GO:1990189">
    <property type="term" value="F:protein N-terminal-serine acetyltransferase activity"/>
    <property type="evidence" value="ECO:0007669"/>
    <property type="project" value="TreeGrafter"/>
</dbReference>
<dbReference type="Proteomes" id="UP000286746">
    <property type="component" value="Unassembled WGS sequence"/>
</dbReference>
<evidence type="ECO:0000259" key="1">
    <source>
        <dbReference type="PROSITE" id="PS51186"/>
    </source>
</evidence>
<dbReference type="SUPFAM" id="SSF55729">
    <property type="entry name" value="Acyl-CoA N-acyltransferases (Nat)"/>
    <property type="match status" value="1"/>
</dbReference>
<evidence type="ECO:0000313" key="2">
    <source>
        <dbReference type="EMBL" id="GCD45426.1"/>
    </source>
</evidence>
<keyword evidence="2" id="KW-0808">Transferase</keyword>
<comment type="caution">
    <text evidence="2">The sequence shown here is derived from an EMBL/GenBank/DDBJ whole genome shotgun (WGS) entry which is preliminary data.</text>
</comment>
<dbReference type="InterPro" id="IPR016181">
    <property type="entry name" value="Acyl_CoA_acyltransferase"/>
</dbReference>
<organism evidence="2 3">
    <name type="scientific">Streptomyces paromomycinus</name>
    <name type="common">Streptomyces rimosus subsp. paromomycinus</name>
    <dbReference type="NCBI Taxonomy" id="92743"/>
    <lineage>
        <taxon>Bacteria</taxon>
        <taxon>Bacillati</taxon>
        <taxon>Actinomycetota</taxon>
        <taxon>Actinomycetes</taxon>
        <taxon>Kitasatosporales</taxon>
        <taxon>Streptomycetaceae</taxon>
        <taxon>Streptomyces</taxon>
    </lineage>
</organism>
<dbReference type="PROSITE" id="PS51186">
    <property type="entry name" value="GNAT"/>
    <property type="match status" value="1"/>
</dbReference>
<dbReference type="Gene3D" id="3.40.630.30">
    <property type="match status" value="1"/>
</dbReference>
<name>A0A401W7X6_STREY</name>
<protein>
    <submittedName>
        <fullName evidence="2">Acetyltransferase</fullName>
    </submittedName>
</protein>
<sequence>MEPVTLTTERLLLRPFAPADAQAVHTACQDPAIPRWTSVPAAFEMAQAHDYIARSQEEWHTDTQYRFAVTTKADGTLTGAVSLFGVTPRSAERQAEIGYWTTKEQRGNGWTAEAVREVARWALTELGVERLEWLAEVGNSASRGVALKAGFRMEGTLRAKISYRGVRRDAWIGSLLPGDLGLPSGTPHLPFSG</sequence>
<dbReference type="RefSeq" id="WP_125056013.1">
    <property type="nucleotide sequence ID" value="NZ_BHZD01000001.1"/>
</dbReference>
<gene>
    <name evidence="2" type="ORF">GKJPGBOP_05153</name>
</gene>
<evidence type="ECO:0000313" key="3">
    <source>
        <dbReference type="Proteomes" id="UP000286746"/>
    </source>
</evidence>
<dbReference type="InterPro" id="IPR000182">
    <property type="entry name" value="GNAT_dom"/>
</dbReference>